<evidence type="ECO:0000313" key="1">
    <source>
        <dbReference type="EMBL" id="GEU39340.1"/>
    </source>
</evidence>
<keyword evidence="1" id="KW-0808">Transferase</keyword>
<comment type="caution">
    <text evidence="1">The sequence shown here is derived from an EMBL/GenBank/DDBJ whole genome shotgun (WGS) entry which is preliminary data.</text>
</comment>
<reference evidence="1" key="1">
    <citation type="journal article" date="2019" name="Sci. Rep.">
        <title>Draft genome of Tanacetum cinerariifolium, the natural source of mosquito coil.</title>
        <authorList>
            <person name="Yamashiro T."/>
            <person name="Shiraishi A."/>
            <person name="Satake H."/>
            <person name="Nakayama K."/>
        </authorList>
    </citation>
    <scope>NUCLEOTIDE SEQUENCE</scope>
</reference>
<proteinExistence type="predicted"/>
<keyword evidence="1" id="KW-0695">RNA-directed DNA polymerase</keyword>
<organism evidence="1">
    <name type="scientific">Tanacetum cinerariifolium</name>
    <name type="common">Dalmatian daisy</name>
    <name type="synonym">Chrysanthemum cinerariifolium</name>
    <dbReference type="NCBI Taxonomy" id="118510"/>
    <lineage>
        <taxon>Eukaryota</taxon>
        <taxon>Viridiplantae</taxon>
        <taxon>Streptophyta</taxon>
        <taxon>Embryophyta</taxon>
        <taxon>Tracheophyta</taxon>
        <taxon>Spermatophyta</taxon>
        <taxon>Magnoliopsida</taxon>
        <taxon>eudicotyledons</taxon>
        <taxon>Gunneridae</taxon>
        <taxon>Pentapetalae</taxon>
        <taxon>asterids</taxon>
        <taxon>campanulids</taxon>
        <taxon>Asterales</taxon>
        <taxon>Asteraceae</taxon>
        <taxon>Asteroideae</taxon>
        <taxon>Anthemideae</taxon>
        <taxon>Anthemidinae</taxon>
        <taxon>Tanacetum</taxon>
    </lineage>
</organism>
<dbReference type="GO" id="GO:0003964">
    <property type="term" value="F:RNA-directed DNA polymerase activity"/>
    <property type="evidence" value="ECO:0007669"/>
    <property type="project" value="UniProtKB-KW"/>
</dbReference>
<sequence length="132" mass="15323">MLELRDKIKDYVIYKVGNGKRILVGHDKWCEQGPLINIISYRSTYDARLKSNATVSELIVDDNWIRPSEWYNRYPISRNVQCPTIAENMEDKVLWLNSNGVPVHYSIKAVWKDLRGCLAYSEMASCNIVLQI</sequence>
<accession>A0A6L2JRE9</accession>
<dbReference type="AlphaFoldDB" id="A0A6L2JRE9"/>
<protein>
    <submittedName>
        <fullName evidence="1">RNA-directed DNA polymerase, eukaryota, reverse transcriptase zinc-binding domain protein</fullName>
    </submittedName>
</protein>
<keyword evidence="1" id="KW-0548">Nucleotidyltransferase</keyword>
<dbReference type="EMBL" id="BKCJ010001161">
    <property type="protein sequence ID" value="GEU39340.1"/>
    <property type="molecule type" value="Genomic_DNA"/>
</dbReference>
<gene>
    <name evidence="1" type="ORF">Tci_011318</name>
</gene>
<name>A0A6L2JRE9_TANCI</name>